<dbReference type="InterPro" id="IPR001478">
    <property type="entry name" value="PDZ"/>
</dbReference>
<dbReference type="InterPro" id="IPR013784">
    <property type="entry name" value="Carb-bd-like_fold"/>
</dbReference>
<dbReference type="SMART" id="SM00228">
    <property type="entry name" value="PDZ"/>
    <property type="match status" value="1"/>
</dbReference>
<dbReference type="InterPro" id="IPR041489">
    <property type="entry name" value="PDZ_6"/>
</dbReference>
<feature type="region of interest" description="Disordered" evidence="2">
    <location>
        <begin position="33"/>
        <end position="69"/>
    </location>
</feature>
<organism evidence="4 5">
    <name type="scientific">Nannocystis pusilla</name>
    <dbReference type="NCBI Taxonomy" id="889268"/>
    <lineage>
        <taxon>Bacteria</taxon>
        <taxon>Pseudomonadati</taxon>
        <taxon>Myxococcota</taxon>
        <taxon>Polyangia</taxon>
        <taxon>Nannocystales</taxon>
        <taxon>Nannocystaceae</taxon>
        <taxon>Nannocystis</taxon>
    </lineage>
</organism>
<accession>A0ABS7TZI1</accession>
<dbReference type="SUPFAM" id="SSF49464">
    <property type="entry name" value="Carboxypeptidase regulatory domain-like"/>
    <property type="match status" value="3"/>
</dbReference>
<keyword evidence="1" id="KW-0732">Signal</keyword>
<dbReference type="Pfam" id="PF13620">
    <property type="entry name" value="CarboxypepD_reg"/>
    <property type="match status" value="6"/>
</dbReference>
<feature type="domain" description="PDZ" evidence="3">
    <location>
        <begin position="894"/>
        <end position="959"/>
    </location>
</feature>
<keyword evidence="5" id="KW-1185">Reference proteome</keyword>
<evidence type="ECO:0000259" key="3">
    <source>
        <dbReference type="PROSITE" id="PS50106"/>
    </source>
</evidence>
<dbReference type="SUPFAM" id="SSF50156">
    <property type="entry name" value="PDZ domain-like"/>
    <property type="match status" value="1"/>
</dbReference>
<evidence type="ECO:0000313" key="5">
    <source>
        <dbReference type="Proteomes" id="UP001139031"/>
    </source>
</evidence>
<dbReference type="RefSeq" id="WP_224195324.1">
    <property type="nucleotide sequence ID" value="NZ_JAIRAU010000043.1"/>
</dbReference>
<comment type="caution">
    <text evidence="4">The sequence shown here is derived from an EMBL/GenBank/DDBJ whole genome shotgun (WGS) entry which is preliminary data.</text>
</comment>
<evidence type="ECO:0000313" key="4">
    <source>
        <dbReference type="EMBL" id="MBZ5713586.1"/>
    </source>
</evidence>
<protein>
    <submittedName>
        <fullName evidence="4">Carboxypeptidase regulatory-like domain-containing protein</fullName>
    </submittedName>
</protein>
<dbReference type="Proteomes" id="UP001139031">
    <property type="component" value="Unassembled WGS sequence"/>
</dbReference>
<gene>
    <name evidence="4" type="ORF">K7C98_30500</name>
</gene>
<proteinExistence type="predicted"/>
<dbReference type="PANTHER" id="PTHR23303:SF14">
    <property type="entry name" value="BOS COMPLEX SUBUNIT NOMO1-RELATED"/>
    <property type="match status" value="1"/>
</dbReference>
<name>A0ABS7TZI1_9BACT</name>
<dbReference type="Gene3D" id="2.30.42.10">
    <property type="match status" value="1"/>
</dbReference>
<dbReference type="PANTHER" id="PTHR23303">
    <property type="entry name" value="CARBOXYPEPTIDASE REGULATORY REGION-CONTAINING"/>
    <property type="match status" value="1"/>
</dbReference>
<dbReference type="Gene3D" id="2.60.40.1120">
    <property type="entry name" value="Carboxypeptidase-like, regulatory domain"/>
    <property type="match status" value="6"/>
</dbReference>
<dbReference type="SUPFAM" id="SSF49452">
    <property type="entry name" value="Starch-binding domain-like"/>
    <property type="match status" value="4"/>
</dbReference>
<dbReference type="InterPro" id="IPR051417">
    <property type="entry name" value="SDr/BOS_complex"/>
</dbReference>
<evidence type="ECO:0000256" key="2">
    <source>
        <dbReference type="SAM" id="MobiDB-lite"/>
    </source>
</evidence>
<dbReference type="InterPro" id="IPR036034">
    <property type="entry name" value="PDZ_sf"/>
</dbReference>
<dbReference type="PROSITE" id="PS50106">
    <property type="entry name" value="PDZ"/>
    <property type="match status" value="1"/>
</dbReference>
<sequence length="995" mass="102526">MADREPGREGRSRILWLLPLALGVAGLSWSTCLKGQQETEPPAPDDAKDPRPATGAALPAAPLPGIDPHKLQKAAISGTVRDDKGRPLAGAQVCAIASSGRLDARDTFTPPCATSGRDGHYRIEGLWPVRHSVSASAPGHVPTFYTRGDRPRAYDPIDLVPGAEVPDVDLTLRGGGVEIHGVVKDLSGGAVEGAVVSSGGLFIGTGMAFATSGPEGEFSLWVAPGQPQVWARAEGYAGGGDRGAAPGHRFELFMTPEAVLVGKVVRAGSGEPVEGARVTAQRGDTFFGGGSGTAITDAGGNFRLAQLSPGAYKPAVEADDALGMAAEQVVLGLGETSQAIVIEAHPAAMLTGKVVVTPGGTSCPRGSVSLHAAAGERESAAEVEADGVVQIRGLLPGTYAVTATCDGFVSAEKYEPVVVADKPLEGLRWDVAPGRAIRGSVTSAKGEPVQGISVMARSKAEPGRPSPRAGGPAFVDSDARGRFELAGLLPGKYEVSVFTKAQSRATPTKPIEVTLPEGQDLEDIRIELVAAGQVRGEVRDVHGNGVARAQVSLQSPGRRGVTAMTGDDGTFHAPEAATGEYRVTASRDGVKLRAPGTGDDDMQGVKVTVEADAVATVKLVVETGNGRIVGVVRDEGGAAVSDAFVEATRESESAAGPGGRSSRFFSLGDRPHLTDAEGRFAVEELFPGKYTVRAFRRGGGEATVEHVALGAEVTLTFAPTGRLAGTVALKAGGAPQEFSATLEEPTTGYRRTDQFFRTGGAWSFSELPAGNYKLAVSAAEGTVDTEVSLGSGEEKAGVRVEMAAKVKLRGSVVDLEGAPVVGAAVRVSHGRTYTVDDRETPRTDAEGRFEVEGAPVGAVTILVAGPRGAAVEYNQAVISTNIAGGPEVELAPIRVTKRRLKAGDSSGDLGYAIKLGAPAVDPAQRKFEVALVRPGSPAASAGLQAGDVIVSVDGEDVTGERRYLYEQLTRVPVGTTLRLGLARGATVELTAGEAP</sequence>
<feature type="compositionally biased region" description="Low complexity" evidence="2">
    <location>
        <begin position="52"/>
        <end position="64"/>
    </location>
</feature>
<dbReference type="Pfam" id="PF17820">
    <property type="entry name" value="PDZ_6"/>
    <property type="match status" value="1"/>
</dbReference>
<evidence type="ECO:0000256" key="1">
    <source>
        <dbReference type="ARBA" id="ARBA00022729"/>
    </source>
</evidence>
<dbReference type="InterPro" id="IPR008969">
    <property type="entry name" value="CarboxyPept-like_regulatory"/>
</dbReference>
<dbReference type="EMBL" id="JAIRAU010000043">
    <property type="protein sequence ID" value="MBZ5713586.1"/>
    <property type="molecule type" value="Genomic_DNA"/>
</dbReference>
<reference evidence="4" key="1">
    <citation type="submission" date="2021-08" db="EMBL/GenBank/DDBJ databases">
        <authorList>
            <person name="Stevens D.C."/>
        </authorList>
    </citation>
    <scope>NUCLEOTIDE SEQUENCE</scope>
    <source>
        <strain evidence="4">DSM 53165</strain>
    </source>
</reference>